<dbReference type="Pfam" id="PF07314">
    <property type="entry name" value="Lit"/>
    <property type="match status" value="1"/>
</dbReference>
<dbReference type="EMBL" id="DWXO01000072">
    <property type="protein sequence ID" value="HJB80805.1"/>
    <property type="molecule type" value="Genomic_DNA"/>
</dbReference>
<feature type="transmembrane region" description="Helical" evidence="1">
    <location>
        <begin position="97"/>
        <end position="116"/>
    </location>
</feature>
<dbReference type="InterPro" id="IPR010178">
    <property type="entry name" value="Lit"/>
</dbReference>
<organism evidence="2 3">
    <name type="scientific">Candidatus Flavonifractor intestinigallinarum</name>
    <dbReference type="NCBI Taxonomy" id="2838586"/>
    <lineage>
        <taxon>Bacteria</taxon>
        <taxon>Bacillati</taxon>
        <taxon>Bacillota</taxon>
        <taxon>Clostridia</taxon>
        <taxon>Eubacteriales</taxon>
        <taxon>Oscillospiraceae</taxon>
        <taxon>Flavonifractor</taxon>
    </lineage>
</organism>
<accession>A0A9D2MLU4</accession>
<feature type="transmembrane region" description="Helical" evidence="1">
    <location>
        <begin position="128"/>
        <end position="150"/>
    </location>
</feature>
<keyword evidence="1" id="KW-0472">Membrane</keyword>
<name>A0A9D2MLU4_9FIRM</name>
<evidence type="ECO:0000313" key="3">
    <source>
        <dbReference type="Proteomes" id="UP000823921"/>
    </source>
</evidence>
<dbReference type="NCBIfam" id="TIGR01906">
    <property type="entry name" value="integ_TIGR01906"/>
    <property type="match status" value="1"/>
</dbReference>
<evidence type="ECO:0000256" key="1">
    <source>
        <dbReference type="SAM" id="Phobius"/>
    </source>
</evidence>
<feature type="transmembrane region" description="Helical" evidence="1">
    <location>
        <begin position="192"/>
        <end position="212"/>
    </location>
</feature>
<gene>
    <name evidence="2" type="ORF">H9712_07450</name>
</gene>
<reference evidence="2" key="2">
    <citation type="submission" date="2021-04" db="EMBL/GenBank/DDBJ databases">
        <authorList>
            <person name="Gilroy R."/>
        </authorList>
    </citation>
    <scope>NUCLEOTIDE SEQUENCE</scope>
    <source>
        <strain evidence="2">CHK192-8294</strain>
    </source>
</reference>
<keyword evidence="1" id="KW-0812">Transmembrane</keyword>
<comment type="caution">
    <text evidence="2">The sequence shown here is derived from an EMBL/GenBank/DDBJ whole genome shotgun (WGS) entry which is preliminary data.</text>
</comment>
<keyword evidence="1" id="KW-1133">Transmembrane helix</keyword>
<evidence type="ECO:0000313" key="2">
    <source>
        <dbReference type="EMBL" id="HJB80805.1"/>
    </source>
</evidence>
<reference evidence="2" key="1">
    <citation type="journal article" date="2021" name="PeerJ">
        <title>Extensive microbial diversity within the chicken gut microbiome revealed by metagenomics and culture.</title>
        <authorList>
            <person name="Gilroy R."/>
            <person name="Ravi A."/>
            <person name="Getino M."/>
            <person name="Pursley I."/>
            <person name="Horton D.L."/>
            <person name="Alikhan N.F."/>
            <person name="Baker D."/>
            <person name="Gharbi K."/>
            <person name="Hall N."/>
            <person name="Watson M."/>
            <person name="Adriaenssens E.M."/>
            <person name="Foster-Nyarko E."/>
            <person name="Jarju S."/>
            <person name="Secka A."/>
            <person name="Antonio M."/>
            <person name="Oren A."/>
            <person name="Chaudhuri R.R."/>
            <person name="La Ragione R."/>
            <person name="Hildebrand F."/>
            <person name="Pallen M.J."/>
        </authorList>
    </citation>
    <scope>NUCLEOTIDE SEQUENCE</scope>
    <source>
        <strain evidence="2">CHK192-8294</strain>
    </source>
</reference>
<sequence length="216" mass="24117">MRLPKAVTVLAALLLALLILSFSIAVPILFRPFYYLQIDMLDLPERTGWSEETIREAYDEVLDFCVFGKPFGTGQLAWSQSGYSHFADVRGLFLLDFWVLGISAAACLLLLILRLTRKWVFRPLLGHGPGFWAGVTAGGLVLVLAGLAALDFNRAFVIFHAIFFPGKDNWIFDSATDQIILVMPEEFFCNCAILIGVVLLTSCTVLILTDLLRRKK</sequence>
<protein>
    <submittedName>
        <fullName evidence="2">TIGR01906 family membrane protein</fullName>
    </submittedName>
</protein>
<dbReference type="AlphaFoldDB" id="A0A9D2MLU4"/>
<dbReference type="Proteomes" id="UP000823921">
    <property type="component" value="Unassembled WGS sequence"/>
</dbReference>
<proteinExistence type="predicted"/>